<proteinExistence type="predicted"/>
<dbReference type="SUPFAM" id="SSF56112">
    <property type="entry name" value="Protein kinase-like (PK-like)"/>
    <property type="match status" value="1"/>
</dbReference>
<dbReference type="InterPro" id="IPR011009">
    <property type="entry name" value="Kinase-like_dom_sf"/>
</dbReference>
<dbReference type="VEuPathDB" id="FungiDB:RhiirFUN_024604"/>
<reference evidence="2 3" key="2">
    <citation type="submission" date="2017-10" db="EMBL/GenBank/DDBJ databases">
        <title>Extensive intraspecific genome diversity in a model arbuscular mycorrhizal fungus.</title>
        <authorList>
            <person name="Chen E.C.H."/>
            <person name="Morin E."/>
            <person name="Baudet D."/>
            <person name="Noel J."/>
            <person name="Ndikumana S."/>
            <person name="Charron P."/>
            <person name="St-Onge C."/>
            <person name="Giorgi J."/>
            <person name="Grigoriev I.V."/>
            <person name="Roux C."/>
            <person name="Martin F.M."/>
            <person name="Corradi N."/>
        </authorList>
    </citation>
    <scope>NUCLEOTIDE SEQUENCE [LARGE SCALE GENOMIC DNA]</scope>
    <source>
        <strain evidence="2 3">C2</strain>
    </source>
</reference>
<reference evidence="2 3" key="1">
    <citation type="submission" date="2016-04" db="EMBL/GenBank/DDBJ databases">
        <title>Genome analyses suggest a sexual origin of heterokaryosis in a supposedly ancient asexual fungus.</title>
        <authorList>
            <person name="Ropars J."/>
            <person name="Sedzielewska K."/>
            <person name="Noel J."/>
            <person name="Charron P."/>
            <person name="Farinelli L."/>
            <person name="Marton T."/>
            <person name="Kruger M."/>
            <person name="Pelin A."/>
            <person name="Brachmann A."/>
            <person name="Corradi N."/>
        </authorList>
    </citation>
    <scope>NUCLEOTIDE SEQUENCE [LARGE SCALE GENOMIC DNA]</scope>
    <source>
        <strain evidence="2 3">C2</strain>
    </source>
</reference>
<dbReference type="VEuPathDB" id="FungiDB:RhiirA1_450459"/>
<protein>
    <recommendedName>
        <fullName evidence="4">Protein kinase domain-containing protein</fullName>
    </recommendedName>
</protein>
<gene>
    <name evidence="2" type="ORF">RhiirC2_787340</name>
</gene>
<organism evidence="2 3">
    <name type="scientific">Rhizophagus irregularis</name>
    <dbReference type="NCBI Taxonomy" id="588596"/>
    <lineage>
        <taxon>Eukaryota</taxon>
        <taxon>Fungi</taxon>
        <taxon>Fungi incertae sedis</taxon>
        <taxon>Mucoromycota</taxon>
        <taxon>Glomeromycotina</taxon>
        <taxon>Glomeromycetes</taxon>
        <taxon>Glomerales</taxon>
        <taxon>Glomeraceae</taxon>
        <taxon>Rhizophagus</taxon>
    </lineage>
</organism>
<evidence type="ECO:0008006" key="4">
    <source>
        <dbReference type="Google" id="ProtNLM"/>
    </source>
</evidence>
<accession>A0A2N1MSE6</accession>
<dbReference type="Proteomes" id="UP000233469">
    <property type="component" value="Unassembled WGS sequence"/>
</dbReference>
<dbReference type="VEuPathDB" id="FungiDB:FUN_025234"/>
<dbReference type="VEuPathDB" id="FungiDB:RhiirFUN_024603"/>
<comment type="caution">
    <text evidence="2">The sequence shown here is derived from an EMBL/GenBank/DDBJ whole genome shotgun (WGS) entry which is preliminary data.</text>
</comment>
<feature type="region of interest" description="Disordered" evidence="1">
    <location>
        <begin position="196"/>
        <end position="218"/>
    </location>
</feature>
<sequence length="575" mass="66826">MSSIKATLRISYHHRSIFRYIFQVGRDSADICKIVLKPSKVLRKTLKVLILTNSVSNKSEALNQSRGSDALHLEILPVSNSSSLTNLSLDEKRSHFRQVFNSNKGGSDSLDYAFETIRIVTLIMKWVDSKTSNSINNINNSNNKNIKYNSTHPSVLKSYAYLIKLAKNNTYSSNPKIIEKPDDSLYPFRKPKHDNCDDDGDLNSSHNPSKKSKKSFQSSKWLSSEQSYLNISKKRKQRKQSIEAQRFNYQDFKYNRLLSAGKNNKKVLECEFYGKTIALKSTDLTKKSKCLDEFLNEVKIYKVLAKLQGIYIPELLFYSDLANGMSFVMRMTIVSTSLNHHRIDRWLKNRDMCICLIDFGFSIQTYDENMFHEEKAQLERLLEYMINQSYELPICHTENITTFIKLHLLDINKVTKYKLLQVQIFFKDNDENKSDNENKSNDALLQSESKVSNDVVDIRQFQEFQKNYLVMCNDIKWKLPSGSYVEGNYFNYTKDLPCECPSHSFILDIENGSIMKLFNKEDQEYIKTYNAMADPELEDGLMEYLVTFNETDISKMRDKINAEIDMTPYDPKKTL</sequence>
<name>A0A2N1MSE6_9GLOM</name>
<dbReference type="VEuPathDB" id="FungiDB:FUN_025235"/>
<evidence type="ECO:0000313" key="3">
    <source>
        <dbReference type="Proteomes" id="UP000233469"/>
    </source>
</evidence>
<dbReference type="AlphaFoldDB" id="A0A2N1MSE6"/>
<evidence type="ECO:0000313" key="2">
    <source>
        <dbReference type="EMBL" id="PKK64543.1"/>
    </source>
</evidence>
<dbReference type="EMBL" id="LLXL01001417">
    <property type="protein sequence ID" value="PKK64543.1"/>
    <property type="molecule type" value="Genomic_DNA"/>
</dbReference>
<evidence type="ECO:0000256" key="1">
    <source>
        <dbReference type="SAM" id="MobiDB-lite"/>
    </source>
</evidence>